<evidence type="ECO:0000313" key="2">
    <source>
        <dbReference type="Proteomes" id="UP000011115"/>
    </source>
</evidence>
<protein>
    <submittedName>
        <fullName evidence="1">Uncharacterized protein</fullName>
    </submittedName>
</protein>
<keyword evidence="2" id="KW-1185">Reference proteome</keyword>
<reference evidence="1" key="2">
    <citation type="submission" date="2015-06" db="UniProtKB">
        <authorList>
            <consortium name="EnsemblPlants"/>
        </authorList>
    </citation>
    <scope>IDENTIFICATION</scope>
    <source>
        <strain evidence="1">DM1-3 516 R44</strain>
    </source>
</reference>
<proteinExistence type="predicted"/>
<accession>M0ZZS4</accession>
<dbReference type="EnsemblPlants" id="PGSC0003DMT400011580">
    <property type="protein sequence ID" value="PGSC0003DMT400011580"/>
    <property type="gene ID" value="PGSC0003DMG400004556"/>
</dbReference>
<name>M0ZZS4_SOLTU</name>
<sequence>MKKQGQKLTFPELFGAIGRLLRVEFIHGPWGQIFYTSRNPRNPIFLALSEP</sequence>
<evidence type="ECO:0000313" key="1">
    <source>
        <dbReference type="EnsemblPlants" id="PGSC0003DMT400011580"/>
    </source>
</evidence>
<dbReference type="Proteomes" id="UP000011115">
    <property type="component" value="Unassembled WGS sequence"/>
</dbReference>
<dbReference type="HOGENOM" id="CLU_3110233_0_0_1"/>
<reference evidence="2" key="1">
    <citation type="journal article" date="2011" name="Nature">
        <title>Genome sequence and analysis of the tuber crop potato.</title>
        <authorList>
            <consortium name="The Potato Genome Sequencing Consortium"/>
        </authorList>
    </citation>
    <scope>NUCLEOTIDE SEQUENCE [LARGE SCALE GENOMIC DNA]</scope>
    <source>
        <strain evidence="2">cv. DM1-3 516 R44</strain>
    </source>
</reference>
<dbReference type="PaxDb" id="4113-PGSC0003DMT400011580"/>
<dbReference type="InParanoid" id="M0ZZS4"/>
<dbReference type="AlphaFoldDB" id="M0ZZS4"/>
<organism evidence="1 2">
    <name type="scientific">Solanum tuberosum</name>
    <name type="common">Potato</name>
    <dbReference type="NCBI Taxonomy" id="4113"/>
    <lineage>
        <taxon>Eukaryota</taxon>
        <taxon>Viridiplantae</taxon>
        <taxon>Streptophyta</taxon>
        <taxon>Embryophyta</taxon>
        <taxon>Tracheophyta</taxon>
        <taxon>Spermatophyta</taxon>
        <taxon>Magnoliopsida</taxon>
        <taxon>eudicotyledons</taxon>
        <taxon>Gunneridae</taxon>
        <taxon>Pentapetalae</taxon>
        <taxon>asterids</taxon>
        <taxon>lamiids</taxon>
        <taxon>Solanales</taxon>
        <taxon>Solanaceae</taxon>
        <taxon>Solanoideae</taxon>
        <taxon>Solaneae</taxon>
        <taxon>Solanum</taxon>
    </lineage>
</organism>
<dbReference type="Gramene" id="PGSC0003DMT400011580">
    <property type="protein sequence ID" value="PGSC0003DMT400011580"/>
    <property type="gene ID" value="PGSC0003DMG400004556"/>
</dbReference>